<dbReference type="PROSITE" id="PS50056">
    <property type="entry name" value="TYR_PHOSPHATASE_2"/>
    <property type="match status" value="1"/>
</dbReference>
<dbReference type="FunFam" id="3.90.190.10:FF:000004">
    <property type="entry name" value="Protein phosphatase Slingshot homolog 2"/>
    <property type="match status" value="1"/>
</dbReference>
<protein>
    <recommendedName>
        <fullName evidence="3">protein-serine/threonine phosphatase</fullName>
        <ecNumber evidence="3">3.1.3.16</ecNumber>
    </recommendedName>
</protein>
<evidence type="ECO:0000256" key="7">
    <source>
        <dbReference type="ARBA" id="ARBA00023212"/>
    </source>
</evidence>
<dbReference type="Pfam" id="PF00782">
    <property type="entry name" value="DSPc"/>
    <property type="match status" value="1"/>
</dbReference>
<dbReference type="InterPro" id="IPR000387">
    <property type="entry name" value="Tyr_Pase_dom"/>
</dbReference>
<organism evidence="13">
    <name type="scientific">Capitella teleta</name>
    <name type="common">Polychaete worm</name>
    <dbReference type="NCBI Taxonomy" id="283909"/>
    <lineage>
        <taxon>Eukaryota</taxon>
        <taxon>Metazoa</taxon>
        <taxon>Spiralia</taxon>
        <taxon>Lophotrochozoa</taxon>
        <taxon>Annelida</taxon>
        <taxon>Polychaeta</taxon>
        <taxon>Sedentaria</taxon>
        <taxon>Scolecida</taxon>
        <taxon>Capitellidae</taxon>
        <taxon>Capitella</taxon>
    </lineage>
</organism>
<accession>R7TKF9</accession>
<evidence type="ECO:0000256" key="1">
    <source>
        <dbReference type="ARBA" id="ARBA00004245"/>
    </source>
</evidence>
<dbReference type="FunCoup" id="R7TKF9">
    <property type="interactions" value="504"/>
</dbReference>
<dbReference type="InterPro" id="IPR020422">
    <property type="entry name" value="TYR_PHOSPHATASE_DUAL_dom"/>
</dbReference>
<evidence type="ECO:0000259" key="11">
    <source>
        <dbReference type="PROSITE" id="PS50056"/>
    </source>
</evidence>
<dbReference type="PROSITE" id="PS51998">
    <property type="entry name" value="DEK_C"/>
    <property type="match status" value="1"/>
</dbReference>
<comment type="subcellular location">
    <subcellularLocation>
        <location evidence="1">Cytoplasm</location>
        <location evidence="1">Cytoskeleton</location>
    </subcellularLocation>
</comment>
<dbReference type="CDD" id="cd11652">
    <property type="entry name" value="SSH-N"/>
    <property type="match status" value="1"/>
</dbReference>
<dbReference type="InterPro" id="IPR014876">
    <property type="entry name" value="DEK_C"/>
</dbReference>
<dbReference type="SMART" id="SM00195">
    <property type="entry name" value="DSPc"/>
    <property type="match status" value="1"/>
</dbReference>
<dbReference type="EC" id="3.1.3.16" evidence="3"/>
<keyword evidence="4" id="KW-0963">Cytoplasm</keyword>
<dbReference type="PROSITE" id="PS00383">
    <property type="entry name" value="TYR_PHOSPHATASE_1"/>
    <property type="match status" value="1"/>
</dbReference>
<proteinExistence type="inferred from homology"/>
<dbReference type="STRING" id="283909.R7TKF9"/>
<dbReference type="Pfam" id="PF23040">
    <property type="entry name" value="PH_SSH1-like_1st"/>
    <property type="match status" value="1"/>
</dbReference>
<name>R7TKF9_CAPTE</name>
<gene>
    <name evidence="13" type="ORF">CAPTEDRAFT_179067</name>
</gene>
<dbReference type="GO" id="GO:0004722">
    <property type="term" value="F:protein serine/threonine phosphatase activity"/>
    <property type="evidence" value="ECO:0007669"/>
    <property type="project" value="UniProtKB-EC"/>
</dbReference>
<reference evidence="15" key="1">
    <citation type="submission" date="2012-12" db="EMBL/GenBank/DDBJ databases">
        <authorList>
            <person name="Hellsten U."/>
            <person name="Grimwood J."/>
            <person name="Chapman J.A."/>
            <person name="Shapiro H."/>
            <person name="Aerts A."/>
            <person name="Otillar R.P."/>
            <person name="Terry A.Y."/>
            <person name="Boore J.L."/>
            <person name="Simakov O."/>
            <person name="Marletaz F."/>
            <person name="Cho S.-J."/>
            <person name="Edsinger-Gonzales E."/>
            <person name="Havlak P."/>
            <person name="Kuo D.-H."/>
            <person name="Larsson T."/>
            <person name="Lv J."/>
            <person name="Arendt D."/>
            <person name="Savage R."/>
            <person name="Osoegawa K."/>
            <person name="de Jong P."/>
            <person name="Lindberg D.R."/>
            <person name="Seaver E.C."/>
            <person name="Weisblat D.A."/>
            <person name="Putnam N.H."/>
            <person name="Grigoriev I.V."/>
            <person name="Rokhsar D.S."/>
        </authorList>
    </citation>
    <scope>NUCLEOTIDE SEQUENCE</scope>
    <source>
        <strain evidence="15">I ESC-2004</strain>
    </source>
</reference>
<evidence type="ECO:0000313" key="13">
    <source>
        <dbReference type="EMBL" id="ELT94288.1"/>
    </source>
</evidence>
<comment type="similarity">
    <text evidence="2">Belongs to the protein-tyrosine phosphatase family.</text>
</comment>
<feature type="domain" description="DEK-C" evidence="12">
    <location>
        <begin position="238"/>
        <end position="293"/>
    </location>
</feature>
<dbReference type="InterPro" id="IPR043588">
    <property type="entry name" value="SSH-N"/>
</dbReference>
<dbReference type="GO" id="GO:0005856">
    <property type="term" value="C:cytoskeleton"/>
    <property type="evidence" value="ECO:0007669"/>
    <property type="project" value="UniProtKB-SubCell"/>
</dbReference>
<evidence type="ECO:0000313" key="15">
    <source>
        <dbReference type="Proteomes" id="UP000014760"/>
    </source>
</evidence>
<dbReference type="SUPFAM" id="SSF52799">
    <property type="entry name" value="(Phosphotyrosine protein) phosphatases II"/>
    <property type="match status" value="1"/>
</dbReference>
<reference evidence="13 15" key="2">
    <citation type="journal article" date="2013" name="Nature">
        <title>Insights into bilaterian evolution from three spiralian genomes.</title>
        <authorList>
            <person name="Simakov O."/>
            <person name="Marletaz F."/>
            <person name="Cho S.J."/>
            <person name="Edsinger-Gonzales E."/>
            <person name="Havlak P."/>
            <person name="Hellsten U."/>
            <person name="Kuo D.H."/>
            <person name="Larsson T."/>
            <person name="Lv J."/>
            <person name="Arendt D."/>
            <person name="Savage R."/>
            <person name="Osoegawa K."/>
            <person name="de Jong P."/>
            <person name="Grimwood J."/>
            <person name="Chapman J.A."/>
            <person name="Shapiro H."/>
            <person name="Aerts A."/>
            <person name="Otillar R.P."/>
            <person name="Terry A.Y."/>
            <person name="Boore J.L."/>
            <person name="Grigoriev I.V."/>
            <person name="Lindberg D.R."/>
            <person name="Seaver E.C."/>
            <person name="Weisblat D.A."/>
            <person name="Putnam N.H."/>
            <person name="Rokhsar D.S."/>
        </authorList>
    </citation>
    <scope>NUCLEOTIDE SEQUENCE</scope>
    <source>
        <strain evidence="13 15">I ESC-2004</strain>
    </source>
</reference>
<evidence type="ECO:0000256" key="6">
    <source>
        <dbReference type="ARBA" id="ARBA00022912"/>
    </source>
</evidence>
<dbReference type="EnsemblMetazoa" id="CapteT179067">
    <property type="protein sequence ID" value="CapteP179067"/>
    <property type="gene ID" value="CapteG179067"/>
</dbReference>
<dbReference type="GO" id="GO:0003779">
    <property type="term" value="F:actin binding"/>
    <property type="evidence" value="ECO:0007669"/>
    <property type="project" value="InterPro"/>
</dbReference>
<feature type="domain" description="Tyrosine-protein phosphatase" evidence="10">
    <location>
        <begin position="297"/>
        <end position="438"/>
    </location>
</feature>
<evidence type="ECO:0000256" key="5">
    <source>
        <dbReference type="ARBA" id="ARBA00022801"/>
    </source>
</evidence>
<keyword evidence="5" id="KW-0378">Hydrolase</keyword>
<comment type="catalytic activity">
    <reaction evidence="8">
        <text>O-phospho-L-threonyl-[protein] + H2O = L-threonyl-[protein] + phosphate</text>
        <dbReference type="Rhea" id="RHEA:47004"/>
        <dbReference type="Rhea" id="RHEA-COMP:11060"/>
        <dbReference type="Rhea" id="RHEA-COMP:11605"/>
        <dbReference type="ChEBI" id="CHEBI:15377"/>
        <dbReference type="ChEBI" id="CHEBI:30013"/>
        <dbReference type="ChEBI" id="CHEBI:43474"/>
        <dbReference type="ChEBI" id="CHEBI:61977"/>
        <dbReference type="EC" id="3.1.3.16"/>
    </reaction>
</comment>
<dbReference type="AlphaFoldDB" id="R7TKF9"/>
<evidence type="ECO:0000256" key="2">
    <source>
        <dbReference type="ARBA" id="ARBA00009580"/>
    </source>
</evidence>
<feature type="region of interest" description="Disordered" evidence="9">
    <location>
        <begin position="1"/>
        <end position="21"/>
    </location>
</feature>
<evidence type="ECO:0000259" key="10">
    <source>
        <dbReference type="PROSITE" id="PS50054"/>
    </source>
</evidence>
<dbReference type="InterPro" id="IPR000340">
    <property type="entry name" value="Dual-sp_phosphatase_cat-dom"/>
</dbReference>
<dbReference type="GO" id="GO:0030837">
    <property type="term" value="P:negative regulation of actin filament polymerization"/>
    <property type="evidence" value="ECO:0007669"/>
    <property type="project" value="InterPro"/>
</dbReference>
<dbReference type="Pfam" id="PF08766">
    <property type="entry name" value="DEK_C"/>
    <property type="match status" value="1"/>
</dbReference>
<dbReference type="OrthoDB" id="5779068at2759"/>
<keyword evidence="15" id="KW-1185">Reference proteome</keyword>
<evidence type="ECO:0000256" key="3">
    <source>
        <dbReference type="ARBA" id="ARBA00013081"/>
    </source>
</evidence>
<dbReference type="PANTHER" id="PTHR45864">
    <property type="entry name" value="SLINGSHOT PROTEIN PHOSPHATASE HOMOLOG"/>
    <property type="match status" value="1"/>
</dbReference>
<keyword evidence="6" id="KW-0904">Protein phosphatase</keyword>
<reference evidence="14" key="3">
    <citation type="submission" date="2015-06" db="UniProtKB">
        <authorList>
            <consortium name="EnsemblMetazoa"/>
        </authorList>
    </citation>
    <scope>IDENTIFICATION</scope>
</reference>
<dbReference type="OMA" id="STICWHA"/>
<dbReference type="EMBL" id="KB309465">
    <property type="protein sequence ID" value="ELT94288.1"/>
    <property type="molecule type" value="Genomic_DNA"/>
</dbReference>
<dbReference type="PANTHER" id="PTHR45864:SF2">
    <property type="entry name" value="PROTEIN PHOSPHATASE SLINGSHOT"/>
    <property type="match status" value="1"/>
</dbReference>
<evidence type="ECO:0000256" key="9">
    <source>
        <dbReference type="SAM" id="MobiDB-lite"/>
    </source>
</evidence>
<dbReference type="Gene3D" id="3.90.190.10">
    <property type="entry name" value="Protein tyrosine phosphatase superfamily"/>
    <property type="match status" value="1"/>
</dbReference>
<feature type="domain" description="Tyrosine specific protein phosphatases" evidence="11">
    <location>
        <begin position="358"/>
        <end position="416"/>
    </location>
</feature>
<dbReference type="InterPro" id="IPR029021">
    <property type="entry name" value="Prot-tyrosine_phosphatase-like"/>
</dbReference>
<dbReference type="InterPro" id="IPR016130">
    <property type="entry name" value="Tyr_Pase_AS"/>
</dbReference>
<evidence type="ECO:0000256" key="4">
    <source>
        <dbReference type="ARBA" id="ARBA00022490"/>
    </source>
</evidence>
<sequence length="458" mass="52452">MALVTVQRTPTPSNSPDTLSSVSYHEEEEARCIRRRFSESYLAVKGAALILPQSECARTITRRSNGGDIGTHLQSMFYLLRPQDTIKVAVKLETGVAQNSRYMAVVSTMGRQDTEESVVLGVDIVEEKATIGLVMEVWCDINVRLDGDGGFSLTSKGRHHIFKPVSVQAMWSALQCLNKVQRTSQQNNYHPKGLTHTWVSYYQVRIKSDQTCINEWNVMDDIESHRSDATITQSSEKIELERCIRSKLKEVMMTVDLEDVTSLYLRTRLEEEMKMGLREYRAFIDGEMIIILRQMDSPSQIFDHLYLGSEWNASNLEELKNNGVQCILNVTREIDNFFPEIFKYCNVRLWDVESSELLKFWDDTFKFIAKAKEANQKVLVHCKMGVSRSASTVIAYAMKEYGWSLEQAYQHVKQKRSCIKPNAGFMKQLVTYQGILDARHASTCVLYANGNTMFYILQ</sequence>
<dbReference type="Proteomes" id="UP000014760">
    <property type="component" value="Unassembled WGS sequence"/>
</dbReference>
<evidence type="ECO:0000256" key="8">
    <source>
        <dbReference type="ARBA" id="ARBA00048336"/>
    </source>
</evidence>
<keyword evidence="7" id="KW-0206">Cytoskeleton</keyword>
<dbReference type="PROSITE" id="PS50054">
    <property type="entry name" value="TYR_PHOSPHATASE_DUAL"/>
    <property type="match status" value="1"/>
</dbReference>
<dbReference type="InterPro" id="IPR043587">
    <property type="entry name" value="Phosphatase_SSH-like"/>
</dbReference>
<dbReference type="CDD" id="cd14513">
    <property type="entry name" value="DSP_slingshot"/>
    <property type="match status" value="1"/>
</dbReference>
<evidence type="ECO:0000313" key="14">
    <source>
        <dbReference type="EnsemblMetazoa" id="CapteP179067"/>
    </source>
</evidence>
<dbReference type="EMBL" id="AMQN01012345">
    <property type="status" value="NOT_ANNOTATED_CDS"/>
    <property type="molecule type" value="Genomic_DNA"/>
</dbReference>
<evidence type="ECO:0000259" key="12">
    <source>
        <dbReference type="PROSITE" id="PS51998"/>
    </source>
</evidence>
<dbReference type="HOGENOM" id="CLU_006650_3_0_1"/>